<dbReference type="InterPro" id="IPR000182">
    <property type="entry name" value="GNAT_dom"/>
</dbReference>
<feature type="domain" description="N-acetyltransferase" evidence="4">
    <location>
        <begin position="13"/>
        <end position="170"/>
    </location>
</feature>
<dbReference type="Pfam" id="PF00583">
    <property type="entry name" value="Acetyltransf_1"/>
    <property type="match status" value="1"/>
</dbReference>
<accession>A0A6J7HYR7</accession>
<dbReference type="PANTHER" id="PTHR43877">
    <property type="entry name" value="AMINOALKYLPHOSPHONATE N-ACETYLTRANSFERASE-RELATED-RELATED"/>
    <property type="match status" value="1"/>
</dbReference>
<dbReference type="InterPro" id="IPR016181">
    <property type="entry name" value="Acyl_CoA_acyltransferase"/>
</dbReference>
<evidence type="ECO:0000256" key="1">
    <source>
        <dbReference type="ARBA" id="ARBA00022679"/>
    </source>
</evidence>
<keyword evidence="2" id="KW-0012">Acyltransferase</keyword>
<name>A0A6J7HYR7_9ZZZZ</name>
<feature type="region of interest" description="Disordered" evidence="3">
    <location>
        <begin position="39"/>
        <end position="60"/>
    </location>
</feature>
<dbReference type="CDD" id="cd04301">
    <property type="entry name" value="NAT_SF"/>
    <property type="match status" value="1"/>
</dbReference>
<dbReference type="Gene3D" id="3.40.630.30">
    <property type="match status" value="1"/>
</dbReference>
<dbReference type="EMBL" id="CAFBMK010000119">
    <property type="protein sequence ID" value="CAB4923580.1"/>
    <property type="molecule type" value="Genomic_DNA"/>
</dbReference>
<dbReference type="AlphaFoldDB" id="A0A6J7HYR7"/>
<evidence type="ECO:0000313" key="5">
    <source>
        <dbReference type="EMBL" id="CAB4923580.1"/>
    </source>
</evidence>
<reference evidence="5" key="1">
    <citation type="submission" date="2020-05" db="EMBL/GenBank/DDBJ databases">
        <authorList>
            <person name="Chiriac C."/>
            <person name="Salcher M."/>
            <person name="Ghai R."/>
            <person name="Kavagutti S V."/>
        </authorList>
    </citation>
    <scope>NUCLEOTIDE SEQUENCE</scope>
</reference>
<gene>
    <name evidence="5" type="ORF">UFOPK3564_01976</name>
</gene>
<evidence type="ECO:0000259" key="4">
    <source>
        <dbReference type="PROSITE" id="PS51186"/>
    </source>
</evidence>
<keyword evidence="1" id="KW-0808">Transferase</keyword>
<dbReference type="SUPFAM" id="SSF55729">
    <property type="entry name" value="Acyl-CoA N-acyltransferases (Nat)"/>
    <property type="match status" value="1"/>
</dbReference>
<protein>
    <submittedName>
        <fullName evidence="5">Unannotated protein</fullName>
    </submittedName>
</protein>
<organism evidence="5">
    <name type="scientific">freshwater metagenome</name>
    <dbReference type="NCBI Taxonomy" id="449393"/>
    <lineage>
        <taxon>unclassified sequences</taxon>
        <taxon>metagenomes</taxon>
        <taxon>ecological metagenomes</taxon>
    </lineage>
</organism>
<dbReference type="PROSITE" id="PS51186">
    <property type="entry name" value="GNAT"/>
    <property type="match status" value="1"/>
</dbReference>
<dbReference type="GO" id="GO:0016747">
    <property type="term" value="F:acyltransferase activity, transferring groups other than amino-acyl groups"/>
    <property type="evidence" value="ECO:0007669"/>
    <property type="project" value="InterPro"/>
</dbReference>
<dbReference type="InterPro" id="IPR050832">
    <property type="entry name" value="Bact_Acetyltransf"/>
</dbReference>
<proteinExistence type="predicted"/>
<dbReference type="PANTHER" id="PTHR43877:SF2">
    <property type="entry name" value="AMINOALKYLPHOSPHONATE N-ACETYLTRANSFERASE-RELATED"/>
    <property type="match status" value="1"/>
</dbReference>
<evidence type="ECO:0000256" key="2">
    <source>
        <dbReference type="ARBA" id="ARBA00023315"/>
    </source>
</evidence>
<evidence type="ECO:0000256" key="3">
    <source>
        <dbReference type="SAM" id="MobiDB-lite"/>
    </source>
</evidence>
<sequence length="173" mass="18769">MADLPTEGRGPGVTFRVARADDEPGATLLAEFLAELEDRYGPPPVDGRGPTATPDELAPPHGTFLVGWVGDEPVACGGCKRLFGEEHPGGPTAEIKRMYVRPSGRGRGVARRLLAELEEAARRAGHRRVRLDTGPAQPDARHLYRSSGYREIPDYNGNPRAAYWFEKDLGPAA</sequence>